<name>A0A174ZC34_9FIRM</name>
<proteinExistence type="predicted"/>
<dbReference type="Gene3D" id="1.10.260.40">
    <property type="entry name" value="lambda repressor-like DNA-binding domains"/>
    <property type="match status" value="1"/>
</dbReference>
<evidence type="ECO:0000313" key="3">
    <source>
        <dbReference type="Proteomes" id="UP000095780"/>
    </source>
</evidence>
<evidence type="ECO:0000259" key="1">
    <source>
        <dbReference type="PROSITE" id="PS50943"/>
    </source>
</evidence>
<dbReference type="SUPFAM" id="SSF47413">
    <property type="entry name" value="lambda repressor-like DNA-binding domains"/>
    <property type="match status" value="1"/>
</dbReference>
<dbReference type="Proteomes" id="UP000095780">
    <property type="component" value="Unassembled WGS sequence"/>
</dbReference>
<dbReference type="GO" id="GO:0003677">
    <property type="term" value="F:DNA binding"/>
    <property type="evidence" value="ECO:0007669"/>
    <property type="project" value="InterPro"/>
</dbReference>
<sequence length="180" mass="20694">MTLGERIKIIRNFRQLTLEELGIKVGFEGKAANVRISQYESDSKKPRQEMILKLAEALDCNYKALDDYSLGSAEDIIETLFWLEESVMYSSDNKVKRFQRYATPNGLITLNTLTPVNADKDVKMTYNEPESSISGTPVAVTFNYGLVNDFLLEWNKKKIELSTGKISPEEYFEWKIKFPE</sequence>
<dbReference type="Pfam" id="PF01381">
    <property type="entry name" value="HTH_3"/>
    <property type="match status" value="1"/>
</dbReference>
<dbReference type="RefSeq" id="WP_055286598.1">
    <property type="nucleotide sequence ID" value="NZ_CABIXW010000003.1"/>
</dbReference>
<feature type="domain" description="HTH cro/C1-type" evidence="1">
    <location>
        <begin position="7"/>
        <end position="65"/>
    </location>
</feature>
<protein>
    <recommendedName>
        <fullName evidence="1">HTH cro/C1-type domain-containing protein</fullName>
    </recommendedName>
</protein>
<dbReference type="CDD" id="cd00093">
    <property type="entry name" value="HTH_XRE"/>
    <property type="match status" value="1"/>
</dbReference>
<evidence type="ECO:0000313" key="2">
    <source>
        <dbReference type="EMBL" id="CUQ83377.1"/>
    </source>
</evidence>
<reference evidence="2 3" key="1">
    <citation type="submission" date="2015-09" db="EMBL/GenBank/DDBJ databases">
        <authorList>
            <consortium name="Pathogen Informatics"/>
        </authorList>
    </citation>
    <scope>NUCLEOTIDE SEQUENCE [LARGE SCALE GENOMIC DNA]</scope>
    <source>
        <strain evidence="2 3">2789STDY5834878</strain>
    </source>
</reference>
<accession>A0A174ZC34</accession>
<dbReference type="InterPro" id="IPR010982">
    <property type="entry name" value="Lambda_DNA-bd_dom_sf"/>
</dbReference>
<dbReference type="AlphaFoldDB" id="A0A174ZC34"/>
<dbReference type="EMBL" id="CZBV01000003">
    <property type="protein sequence ID" value="CUQ83377.1"/>
    <property type="molecule type" value="Genomic_DNA"/>
</dbReference>
<dbReference type="InterPro" id="IPR001387">
    <property type="entry name" value="Cro/C1-type_HTH"/>
</dbReference>
<gene>
    <name evidence="2" type="ORF">ERS852492_01179</name>
</gene>
<dbReference type="PROSITE" id="PS50943">
    <property type="entry name" value="HTH_CROC1"/>
    <property type="match status" value="1"/>
</dbReference>
<dbReference type="SMART" id="SM00530">
    <property type="entry name" value="HTH_XRE"/>
    <property type="match status" value="1"/>
</dbReference>
<organism evidence="2 3">
    <name type="scientific">Lachnospira eligens</name>
    <dbReference type="NCBI Taxonomy" id="39485"/>
    <lineage>
        <taxon>Bacteria</taxon>
        <taxon>Bacillati</taxon>
        <taxon>Bacillota</taxon>
        <taxon>Clostridia</taxon>
        <taxon>Lachnospirales</taxon>
        <taxon>Lachnospiraceae</taxon>
        <taxon>Lachnospira</taxon>
    </lineage>
</organism>